<dbReference type="InParanoid" id="A0A5J5F310"/>
<evidence type="ECO:0000313" key="2">
    <source>
        <dbReference type="EMBL" id="KAA8910303.1"/>
    </source>
</evidence>
<reference evidence="2 3" key="1">
    <citation type="submission" date="2019-09" db="EMBL/GenBank/DDBJ databases">
        <title>Draft genome of the ectomycorrhizal ascomycete Sphaerosporella brunnea.</title>
        <authorList>
            <consortium name="DOE Joint Genome Institute"/>
            <person name="Benucci G.M."/>
            <person name="Marozzi G."/>
            <person name="Antonielli L."/>
            <person name="Sanchez S."/>
            <person name="Marco P."/>
            <person name="Wang X."/>
            <person name="Falini L.B."/>
            <person name="Barry K."/>
            <person name="Haridas S."/>
            <person name="Lipzen A."/>
            <person name="Labutti K."/>
            <person name="Grigoriev I.V."/>
            <person name="Murat C."/>
            <person name="Martin F."/>
            <person name="Albertini E."/>
            <person name="Donnini D."/>
            <person name="Bonito G."/>
        </authorList>
    </citation>
    <scope>NUCLEOTIDE SEQUENCE [LARGE SCALE GENOMIC DNA]</scope>
    <source>
        <strain evidence="2 3">Sb_GMNB300</strain>
    </source>
</reference>
<name>A0A5J5F310_9PEZI</name>
<dbReference type="EMBL" id="VXIS01000047">
    <property type="protein sequence ID" value="KAA8910303.1"/>
    <property type="molecule type" value="Genomic_DNA"/>
</dbReference>
<evidence type="ECO:0000256" key="1">
    <source>
        <dbReference type="SAM" id="MobiDB-lite"/>
    </source>
</evidence>
<protein>
    <submittedName>
        <fullName evidence="2">Uncharacterized protein</fullName>
    </submittedName>
</protein>
<dbReference type="Proteomes" id="UP000326924">
    <property type="component" value="Unassembled WGS sequence"/>
</dbReference>
<dbReference type="AlphaFoldDB" id="A0A5J5F310"/>
<organism evidence="2 3">
    <name type="scientific">Sphaerosporella brunnea</name>
    <dbReference type="NCBI Taxonomy" id="1250544"/>
    <lineage>
        <taxon>Eukaryota</taxon>
        <taxon>Fungi</taxon>
        <taxon>Dikarya</taxon>
        <taxon>Ascomycota</taxon>
        <taxon>Pezizomycotina</taxon>
        <taxon>Pezizomycetes</taxon>
        <taxon>Pezizales</taxon>
        <taxon>Pyronemataceae</taxon>
        <taxon>Sphaerosporella</taxon>
    </lineage>
</organism>
<gene>
    <name evidence="2" type="ORF">FN846DRAFT_888463</name>
</gene>
<comment type="caution">
    <text evidence="2">The sequence shown here is derived from an EMBL/GenBank/DDBJ whole genome shotgun (WGS) entry which is preliminary data.</text>
</comment>
<feature type="region of interest" description="Disordered" evidence="1">
    <location>
        <begin position="145"/>
        <end position="165"/>
    </location>
</feature>
<sequence>MSTVHPNTQLQHALDEYSLAVQKYGLVVQELPASQRPAPLEKFRYRGNVHAIKRRTAEVPKATQRLLKTALRAAPHEVEEPKEKDAAKARDCGYQKDAVVSTISGASPSRDRESVDGHAANDMHVAVRQLRVPDNSGQVNQVQVTDGQATPPGFAPDPHSSADTGARISTDDTSLLFTNHEVDLLIWVAAASPDAARICARRITQLKTHGASACDIDEVLHTVIRWVEGAQVGTRGSVGGSVQEEK</sequence>
<accession>A0A5J5F310</accession>
<proteinExistence type="predicted"/>
<evidence type="ECO:0000313" key="3">
    <source>
        <dbReference type="Proteomes" id="UP000326924"/>
    </source>
</evidence>
<keyword evidence="3" id="KW-1185">Reference proteome</keyword>